<dbReference type="GO" id="GO:0003690">
    <property type="term" value="F:double-stranded DNA binding"/>
    <property type="evidence" value="ECO:0007669"/>
    <property type="project" value="UniProtKB-ARBA"/>
</dbReference>
<dbReference type="PROSITE" id="PS01242">
    <property type="entry name" value="ZF_FPG_1"/>
    <property type="match status" value="1"/>
</dbReference>
<evidence type="ECO:0000256" key="10">
    <source>
        <dbReference type="ARBA" id="ARBA00023204"/>
    </source>
</evidence>
<keyword evidence="8 15" id="KW-0862">Zinc</keyword>
<keyword evidence="5 15" id="KW-0227">DNA damage</keyword>
<evidence type="ECO:0000256" key="2">
    <source>
        <dbReference type="ARBA" id="ARBA00009409"/>
    </source>
</evidence>
<dbReference type="InterPro" id="IPR000214">
    <property type="entry name" value="Znf_DNA_glyclase/AP_lyase"/>
</dbReference>
<accession>A0A7K1FJU3</accession>
<dbReference type="HAMAP" id="MF_00103">
    <property type="entry name" value="Fapy_DNA_glycosyl"/>
    <property type="match status" value="1"/>
</dbReference>
<comment type="caution">
    <text evidence="18">The sequence shown here is derived from an EMBL/GenBank/DDBJ whole genome shotgun (WGS) entry which is preliminary data.</text>
</comment>
<feature type="active site" description="Proton donor; for delta-elimination activity" evidence="15">
    <location>
        <position position="267"/>
    </location>
</feature>
<dbReference type="InterPro" id="IPR010663">
    <property type="entry name" value="Znf_FPG/IleRS"/>
</dbReference>
<protein>
    <recommendedName>
        <fullName evidence="15">Formamidopyrimidine-DNA glycosylase</fullName>
        <shortName evidence="15">Fapy-DNA glycosylase</shortName>
        <ecNumber evidence="15">3.2.2.23</ecNumber>
    </recommendedName>
    <alternativeName>
        <fullName evidence="15">DNA-(apurinic or apyrimidinic site) lyase MutM</fullName>
        <shortName evidence="15">AP lyase MutM</shortName>
        <ecNumber evidence="15">4.2.99.18</ecNumber>
    </alternativeName>
</protein>
<evidence type="ECO:0000256" key="9">
    <source>
        <dbReference type="ARBA" id="ARBA00023125"/>
    </source>
</evidence>
<feature type="domain" description="FPG-type" evidence="16">
    <location>
        <begin position="243"/>
        <end position="277"/>
    </location>
</feature>
<comment type="catalytic activity">
    <reaction evidence="14 15">
        <text>2'-deoxyribonucleotide-(2'-deoxyribose 5'-phosphate)-2'-deoxyribonucleotide-DNA = a 3'-end 2'-deoxyribonucleotide-(2,3-dehydro-2,3-deoxyribose 5'-phosphate)-DNA + a 5'-end 5'-phospho-2'-deoxyribonucleoside-DNA + H(+)</text>
        <dbReference type="Rhea" id="RHEA:66592"/>
        <dbReference type="Rhea" id="RHEA-COMP:13180"/>
        <dbReference type="Rhea" id="RHEA-COMP:16897"/>
        <dbReference type="Rhea" id="RHEA-COMP:17067"/>
        <dbReference type="ChEBI" id="CHEBI:15378"/>
        <dbReference type="ChEBI" id="CHEBI:136412"/>
        <dbReference type="ChEBI" id="CHEBI:157695"/>
        <dbReference type="ChEBI" id="CHEBI:167181"/>
        <dbReference type="EC" id="4.2.99.18"/>
    </reaction>
</comment>
<dbReference type="Gene3D" id="1.10.8.50">
    <property type="match status" value="1"/>
</dbReference>
<evidence type="ECO:0000256" key="12">
    <source>
        <dbReference type="ARBA" id="ARBA00023268"/>
    </source>
</evidence>
<keyword evidence="9 15" id="KW-0238">DNA-binding</keyword>
<dbReference type="PROSITE" id="PS51066">
    <property type="entry name" value="ZF_FPG_2"/>
    <property type="match status" value="1"/>
</dbReference>
<dbReference type="CDD" id="cd08966">
    <property type="entry name" value="EcFpg-like_N"/>
    <property type="match status" value="1"/>
</dbReference>
<feature type="binding site" evidence="15">
    <location>
        <position position="115"/>
    </location>
    <ligand>
        <name>DNA</name>
        <dbReference type="ChEBI" id="CHEBI:16991"/>
    </ligand>
</feature>
<dbReference type="Pfam" id="PF06827">
    <property type="entry name" value="zf-FPG_IleRS"/>
    <property type="match status" value="1"/>
</dbReference>
<keyword evidence="12 15" id="KW-0511">Multifunctional enzyme</keyword>
<feature type="binding site" evidence="15">
    <location>
        <position position="95"/>
    </location>
    <ligand>
        <name>DNA</name>
        <dbReference type="ChEBI" id="CHEBI:16991"/>
    </ligand>
</feature>
<dbReference type="PANTHER" id="PTHR22993:SF9">
    <property type="entry name" value="FORMAMIDOPYRIMIDINE-DNA GLYCOSYLASE"/>
    <property type="match status" value="1"/>
</dbReference>
<organism evidence="18 19">
    <name type="scientific">Nakamurella alba</name>
    <dbReference type="NCBI Taxonomy" id="2665158"/>
    <lineage>
        <taxon>Bacteria</taxon>
        <taxon>Bacillati</taxon>
        <taxon>Actinomycetota</taxon>
        <taxon>Actinomycetes</taxon>
        <taxon>Nakamurellales</taxon>
        <taxon>Nakamurellaceae</taxon>
        <taxon>Nakamurella</taxon>
    </lineage>
</organism>
<dbReference type="Pfam" id="PF01149">
    <property type="entry name" value="Fapy_DNA_glyco"/>
    <property type="match status" value="1"/>
</dbReference>
<dbReference type="SMART" id="SM01232">
    <property type="entry name" value="H2TH"/>
    <property type="match status" value="1"/>
</dbReference>
<gene>
    <name evidence="15 18" type="primary">mutM</name>
    <name evidence="15" type="synonym">fpg</name>
    <name evidence="18" type="ORF">GIS00_06140</name>
</gene>
<feature type="domain" description="Formamidopyrimidine-DNA glycosylase catalytic" evidence="17">
    <location>
        <begin position="2"/>
        <end position="118"/>
    </location>
</feature>
<dbReference type="SUPFAM" id="SSF57716">
    <property type="entry name" value="Glucocorticoid receptor-like (DNA-binding domain)"/>
    <property type="match status" value="1"/>
</dbReference>
<dbReference type="NCBIfam" id="TIGR00577">
    <property type="entry name" value="fpg"/>
    <property type="match status" value="1"/>
</dbReference>
<comment type="catalytic activity">
    <reaction evidence="1 15">
        <text>Hydrolysis of DNA containing ring-opened 7-methylguanine residues, releasing 2,6-diamino-4-hydroxy-5-(N-methyl)formamidopyrimidine.</text>
        <dbReference type="EC" id="3.2.2.23"/>
    </reaction>
</comment>
<keyword evidence="11 15" id="KW-0456">Lyase</keyword>
<sequence>MPELPEVEVVRRGLTAHAAGRRISGVQVFHDRAVRRHIEGPADFQAVLTGHRIDELRRRGKYLWFALDDGDAVLAHLGMSGQFRVGTPGGAVHPHLRVRFTFDDGGPDLDFLDQRTFGGMQFVPGGAELPDPIAHIALDPLDPDFDRDLTIARLRAKRTEVKRALLDQTVVSGVGNIYADESLWRVKLHYARPTGGLTKAVAGGLLNAATEVMQDALAAGGTSFDSLYVNVNGESGYFDRSLHAYGRENEPCDRCGTPIRRDPFMNRSSFFCPVCQRPPRGR</sequence>
<evidence type="ECO:0000256" key="13">
    <source>
        <dbReference type="ARBA" id="ARBA00023295"/>
    </source>
</evidence>
<evidence type="ECO:0000313" key="18">
    <source>
        <dbReference type="EMBL" id="MTD13523.1"/>
    </source>
</evidence>
<keyword evidence="4 15" id="KW-0479">Metal-binding</keyword>
<dbReference type="InterPro" id="IPR012319">
    <property type="entry name" value="FPG_cat"/>
</dbReference>
<dbReference type="InterPro" id="IPR015887">
    <property type="entry name" value="DNA_glyclase_Znf_dom_DNA_BS"/>
</dbReference>
<dbReference type="InterPro" id="IPR035937">
    <property type="entry name" value="FPG_N"/>
</dbReference>
<evidence type="ECO:0000313" key="19">
    <source>
        <dbReference type="Proteomes" id="UP000460221"/>
    </source>
</evidence>
<evidence type="ECO:0000256" key="14">
    <source>
        <dbReference type="ARBA" id="ARBA00044632"/>
    </source>
</evidence>
<evidence type="ECO:0000256" key="11">
    <source>
        <dbReference type="ARBA" id="ARBA00023239"/>
    </source>
</evidence>
<dbReference type="PANTHER" id="PTHR22993">
    <property type="entry name" value="FORMAMIDOPYRIMIDINE-DNA GLYCOSYLASE"/>
    <property type="match status" value="1"/>
</dbReference>
<dbReference type="NCBIfam" id="NF002211">
    <property type="entry name" value="PRK01103.1"/>
    <property type="match status" value="1"/>
</dbReference>
<dbReference type="EC" id="4.2.99.18" evidence="15"/>
<dbReference type="FunFam" id="1.10.8.50:FF:000003">
    <property type="entry name" value="Formamidopyrimidine-DNA glycosylase"/>
    <property type="match status" value="1"/>
</dbReference>
<name>A0A7K1FJU3_9ACTN</name>
<evidence type="ECO:0000256" key="4">
    <source>
        <dbReference type="ARBA" id="ARBA00022723"/>
    </source>
</evidence>
<evidence type="ECO:0000259" key="16">
    <source>
        <dbReference type="PROSITE" id="PS51066"/>
    </source>
</evidence>
<keyword evidence="10 15" id="KW-0234">DNA repair</keyword>
<feature type="active site" description="Schiff-base intermediate with DNA" evidence="15">
    <location>
        <position position="2"/>
    </location>
</feature>
<reference evidence="18 19" key="1">
    <citation type="submission" date="2019-11" db="EMBL/GenBank/DDBJ databases">
        <authorList>
            <person name="Jiang L.-Q."/>
        </authorList>
    </citation>
    <scope>NUCLEOTIDE SEQUENCE [LARGE SCALE GENOMIC DNA]</scope>
    <source>
        <strain evidence="18 19">YIM 132087</strain>
    </source>
</reference>
<dbReference type="Pfam" id="PF06831">
    <property type="entry name" value="H2TH"/>
    <property type="match status" value="1"/>
</dbReference>
<feature type="active site" description="Proton donor; for beta-elimination activity" evidence="15">
    <location>
        <position position="61"/>
    </location>
</feature>
<comment type="cofactor">
    <cofactor evidence="15">
        <name>Zn(2+)</name>
        <dbReference type="ChEBI" id="CHEBI:29105"/>
    </cofactor>
    <text evidence="15">Binds 1 zinc ion per subunit.</text>
</comment>
<keyword evidence="19" id="KW-1185">Reference proteome</keyword>
<dbReference type="PROSITE" id="PS51068">
    <property type="entry name" value="FPG_CAT"/>
    <property type="match status" value="1"/>
</dbReference>
<keyword evidence="6 15" id="KW-0863">Zinc-finger</keyword>
<dbReference type="GO" id="GO:0006979">
    <property type="term" value="P:response to oxidative stress"/>
    <property type="evidence" value="ECO:0007669"/>
    <property type="project" value="UniProtKB-ARBA"/>
</dbReference>
<dbReference type="Proteomes" id="UP000460221">
    <property type="component" value="Unassembled WGS sequence"/>
</dbReference>
<comment type="subunit">
    <text evidence="3 15">Monomer.</text>
</comment>
<evidence type="ECO:0000256" key="3">
    <source>
        <dbReference type="ARBA" id="ARBA00011245"/>
    </source>
</evidence>
<dbReference type="GO" id="GO:0006284">
    <property type="term" value="P:base-excision repair"/>
    <property type="evidence" value="ECO:0007669"/>
    <property type="project" value="InterPro"/>
</dbReference>
<dbReference type="GO" id="GO:0003684">
    <property type="term" value="F:damaged DNA binding"/>
    <property type="evidence" value="ECO:0007669"/>
    <property type="project" value="InterPro"/>
</dbReference>
<evidence type="ECO:0000256" key="6">
    <source>
        <dbReference type="ARBA" id="ARBA00022771"/>
    </source>
</evidence>
<keyword evidence="7 15" id="KW-0378">Hydrolase</keyword>
<evidence type="ECO:0000256" key="5">
    <source>
        <dbReference type="ARBA" id="ARBA00022763"/>
    </source>
</evidence>
<dbReference type="GO" id="GO:0008270">
    <property type="term" value="F:zinc ion binding"/>
    <property type="evidence" value="ECO:0007669"/>
    <property type="project" value="UniProtKB-UniRule"/>
</dbReference>
<dbReference type="SMART" id="SM00898">
    <property type="entry name" value="Fapy_DNA_glyco"/>
    <property type="match status" value="1"/>
</dbReference>
<dbReference type="GO" id="GO:0034039">
    <property type="term" value="F:8-oxo-7,8-dihydroguanine DNA N-glycosylase activity"/>
    <property type="evidence" value="ECO:0007669"/>
    <property type="project" value="TreeGrafter"/>
</dbReference>
<dbReference type="EMBL" id="WLYK01000001">
    <property type="protein sequence ID" value="MTD13523.1"/>
    <property type="molecule type" value="Genomic_DNA"/>
</dbReference>
<dbReference type="InterPro" id="IPR015886">
    <property type="entry name" value="H2TH_FPG"/>
</dbReference>
<comment type="function">
    <text evidence="15">Involved in base excision repair of DNA damaged by oxidation or by mutagenic agents. Acts as DNA glycosylase that recognizes and removes damaged bases. Has a preference for oxidized purines, such as 7,8-dihydro-8-oxoguanine (8-oxoG). Has AP (apurinic/apyrimidinic) lyase activity and introduces nicks in the DNA strand. Cleaves the DNA backbone by beta-delta elimination to generate a single-strand break at the site of the removed base with both 3'- and 5'-phosphates.</text>
</comment>
<evidence type="ECO:0000259" key="17">
    <source>
        <dbReference type="PROSITE" id="PS51068"/>
    </source>
</evidence>
<dbReference type="InterPro" id="IPR020629">
    <property type="entry name" value="FPG_Glyclase"/>
</dbReference>
<dbReference type="GO" id="GO:0140078">
    <property type="term" value="F:class I DNA-(apurinic or apyrimidinic site) endonuclease activity"/>
    <property type="evidence" value="ECO:0007669"/>
    <property type="project" value="UniProtKB-EC"/>
</dbReference>
<dbReference type="AlphaFoldDB" id="A0A7K1FJU3"/>
<dbReference type="SUPFAM" id="SSF46946">
    <property type="entry name" value="S13-like H2TH domain"/>
    <property type="match status" value="1"/>
</dbReference>
<keyword evidence="13 15" id="KW-0326">Glycosidase</keyword>
<dbReference type="EC" id="3.2.2.23" evidence="15"/>
<comment type="similarity">
    <text evidence="2 15">Belongs to the FPG family.</text>
</comment>
<evidence type="ECO:0000256" key="1">
    <source>
        <dbReference type="ARBA" id="ARBA00001668"/>
    </source>
</evidence>
<evidence type="ECO:0000256" key="7">
    <source>
        <dbReference type="ARBA" id="ARBA00022801"/>
    </source>
</evidence>
<evidence type="ECO:0000256" key="15">
    <source>
        <dbReference type="HAMAP-Rule" id="MF_00103"/>
    </source>
</evidence>
<feature type="active site" description="Proton donor" evidence="15">
    <location>
        <position position="3"/>
    </location>
</feature>
<proteinExistence type="inferred from homology"/>
<dbReference type="InterPro" id="IPR010979">
    <property type="entry name" value="Ribosomal_uS13-like_H2TH"/>
</dbReference>
<dbReference type="RefSeq" id="WP_322097573.1">
    <property type="nucleotide sequence ID" value="NZ_WLYK01000001.1"/>
</dbReference>
<dbReference type="SUPFAM" id="SSF81624">
    <property type="entry name" value="N-terminal domain of MutM-like DNA repair proteins"/>
    <property type="match status" value="1"/>
</dbReference>
<dbReference type="Gene3D" id="3.20.190.10">
    <property type="entry name" value="MutM-like, N-terminal"/>
    <property type="match status" value="1"/>
</dbReference>
<evidence type="ECO:0000256" key="8">
    <source>
        <dbReference type="ARBA" id="ARBA00022833"/>
    </source>
</evidence>
<feature type="binding site" evidence="15">
    <location>
        <position position="157"/>
    </location>
    <ligand>
        <name>DNA</name>
        <dbReference type="ChEBI" id="CHEBI:16991"/>
    </ligand>
</feature>